<accession>A0AAN9AQY3</accession>
<dbReference type="Proteomes" id="UP001374579">
    <property type="component" value="Unassembled WGS sequence"/>
</dbReference>
<name>A0AAN9AQY3_9CAEN</name>
<evidence type="ECO:0000259" key="1">
    <source>
        <dbReference type="PROSITE" id="PS50053"/>
    </source>
</evidence>
<sequence>MVRSRTNRIVISQQDIRQTRQPEPIPPTVSNLSSSIFCTWCREDGRHFACLTEYSHPPDPESKSCEAPHDWTKGSEGWIPASGPCCEDCLEAAFERRRKAETGESHRELADEANTWCRERGQHVCHSLQRGWNQLRGWMERTKENLRQGHRMNEADRWCDVRFEAEGFLEVKVVVAREGAMQHLEVDFPTDVPVSMLKYELATLIDVPAEAQRWFYQAQQIDEAKTLDQLKVEIGGILEVKCQN</sequence>
<reference evidence="2 3" key="1">
    <citation type="submission" date="2024-02" db="EMBL/GenBank/DDBJ databases">
        <title>Chromosome-scale genome assembly of the rough periwinkle Littorina saxatilis.</title>
        <authorList>
            <person name="De Jode A."/>
            <person name="Faria R."/>
            <person name="Formenti G."/>
            <person name="Sims Y."/>
            <person name="Smith T.P."/>
            <person name="Tracey A."/>
            <person name="Wood J.M.D."/>
            <person name="Zagrodzka Z.B."/>
            <person name="Johannesson K."/>
            <person name="Butlin R.K."/>
            <person name="Leder E.H."/>
        </authorList>
    </citation>
    <scope>NUCLEOTIDE SEQUENCE [LARGE SCALE GENOMIC DNA]</scope>
    <source>
        <strain evidence="2">Snail1</strain>
        <tissue evidence="2">Muscle</tissue>
    </source>
</reference>
<gene>
    <name evidence="2" type="ORF">V1264_009154</name>
</gene>
<comment type="caution">
    <text evidence="2">The sequence shown here is derived from an EMBL/GenBank/DDBJ whole genome shotgun (WGS) entry which is preliminary data.</text>
</comment>
<feature type="domain" description="Ubiquitin-like" evidence="1">
    <location>
        <begin position="169"/>
        <end position="244"/>
    </location>
</feature>
<keyword evidence="3" id="KW-1185">Reference proteome</keyword>
<dbReference type="CDD" id="cd17039">
    <property type="entry name" value="Ubl_ubiquitin_like"/>
    <property type="match status" value="1"/>
</dbReference>
<dbReference type="AlphaFoldDB" id="A0AAN9AQY3"/>
<dbReference type="InterPro" id="IPR000626">
    <property type="entry name" value="Ubiquitin-like_dom"/>
</dbReference>
<protein>
    <recommendedName>
        <fullName evidence="1">Ubiquitin-like domain-containing protein</fullName>
    </recommendedName>
</protein>
<dbReference type="Gene3D" id="3.10.20.90">
    <property type="entry name" value="Phosphatidylinositol 3-kinase Catalytic Subunit, Chain A, domain 1"/>
    <property type="match status" value="1"/>
</dbReference>
<dbReference type="SUPFAM" id="SSF54236">
    <property type="entry name" value="Ubiquitin-like"/>
    <property type="match status" value="1"/>
</dbReference>
<dbReference type="EMBL" id="JBAMIC010000022">
    <property type="protein sequence ID" value="KAK7091481.1"/>
    <property type="molecule type" value="Genomic_DNA"/>
</dbReference>
<evidence type="ECO:0000313" key="3">
    <source>
        <dbReference type="Proteomes" id="UP001374579"/>
    </source>
</evidence>
<dbReference type="PROSITE" id="PS50053">
    <property type="entry name" value="UBIQUITIN_2"/>
    <property type="match status" value="1"/>
</dbReference>
<organism evidence="2 3">
    <name type="scientific">Littorina saxatilis</name>
    <dbReference type="NCBI Taxonomy" id="31220"/>
    <lineage>
        <taxon>Eukaryota</taxon>
        <taxon>Metazoa</taxon>
        <taxon>Spiralia</taxon>
        <taxon>Lophotrochozoa</taxon>
        <taxon>Mollusca</taxon>
        <taxon>Gastropoda</taxon>
        <taxon>Caenogastropoda</taxon>
        <taxon>Littorinimorpha</taxon>
        <taxon>Littorinoidea</taxon>
        <taxon>Littorinidae</taxon>
        <taxon>Littorina</taxon>
    </lineage>
</organism>
<evidence type="ECO:0000313" key="2">
    <source>
        <dbReference type="EMBL" id="KAK7091481.1"/>
    </source>
</evidence>
<dbReference type="InterPro" id="IPR029071">
    <property type="entry name" value="Ubiquitin-like_domsf"/>
</dbReference>
<proteinExistence type="predicted"/>